<sequence>MYKRNQFRSSSLSEQNNKEVIELLQQIGTYLGIGINNIINTSNPERIVTRNRLAKVEKWLRDLLKNNEYK</sequence>
<comment type="similarity">
    <text evidence="1">Belongs to the ROK (NagC/XylR) family.</text>
</comment>
<dbReference type="Pfam" id="PF00480">
    <property type="entry name" value="ROK"/>
    <property type="match status" value="1"/>
</dbReference>
<proteinExistence type="inferred from homology"/>
<keyword evidence="3" id="KW-1185">Reference proteome</keyword>
<reference evidence="2 3" key="1">
    <citation type="submission" date="2018-07" db="EMBL/GenBank/DDBJ databases">
        <title>Lottiidibacillus patelloidae gen. nov., sp. nov., isolated from the intestinal tract of a marine limpet and the reclassification of B. taeanensis BH030017T, B. algicola KMM 3737T and B. hwajinpoensis SW-72T as genus Lottiidibacillus.</title>
        <authorList>
            <person name="Liu R."/>
            <person name="Huang Z."/>
        </authorList>
    </citation>
    <scope>NUCLEOTIDE SEQUENCE [LARGE SCALE GENOMIC DNA]</scope>
    <source>
        <strain evidence="2 3">BH030017</strain>
    </source>
</reference>
<accession>A0A366XYN2</accession>
<gene>
    <name evidence="2" type="ORF">DS031_09500</name>
</gene>
<dbReference type="InterPro" id="IPR000600">
    <property type="entry name" value="ROK"/>
</dbReference>
<evidence type="ECO:0000313" key="2">
    <source>
        <dbReference type="EMBL" id="RBW69859.1"/>
    </source>
</evidence>
<evidence type="ECO:0000256" key="1">
    <source>
        <dbReference type="ARBA" id="ARBA00006479"/>
    </source>
</evidence>
<dbReference type="Gene3D" id="3.30.420.40">
    <property type="match status" value="1"/>
</dbReference>
<dbReference type="InterPro" id="IPR043129">
    <property type="entry name" value="ATPase_NBD"/>
</dbReference>
<protein>
    <submittedName>
        <fullName evidence="2">Uncharacterized protein</fullName>
    </submittedName>
</protein>
<comment type="caution">
    <text evidence="2">The sequence shown here is derived from an EMBL/GenBank/DDBJ whole genome shotgun (WGS) entry which is preliminary data.</text>
</comment>
<dbReference type="AlphaFoldDB" id="A0A366XYN2"/>
<dbReference type="SUPFAM" id="SSF53067">
    <property type="entry name" value="Actin-like ATPase domain"/>
    <property type="match status" value="1"/>
</dbReference>
<dbReference type="EMBL" id="QOCW01000008">
    <property type="protein sequence ID" value="RBW69859.1"/>
    <property type="molecule type" value="Genomic_DNA"/>
</dbReference>
<organism evidence="2 3">
    <name type="scientific">Bacillus taeanensis</name>
    <dbReference type="NCBI Taxonomy" id="273032"/>
    <lineage>
        <taxon>Bacteria</taxon>
        <taxon>Bacillati</taxon>
        <taxon>Bacillota</taxon>
        <taxon>Bacilli</taxon>
        <taxon>Bacillales</taxon>
        <taxon>Bacillaceae</taxon>
        <taxon>Bacillus</taxon>
    </lineage>
</organism>
<evidence type="ECO:0000313" key="3">
    <source>
        <dbReference type="Proteomes" id="UP000253314"/>
    </source>
</evidence>
<dbReference type="Proteomes" id="UP000253314">
    <property type="component" value="Unassembled WGS sequence"/>
</dbReference>
<name>A0A366XYN2_9BACI</name>
<dbReference type="RefSeq" id="WP_113805942.1">
    <property type="nucleotide sequence ID" value="NZ_QOCW01000008.1"/>
</dbReference>